<evidence type="ECO:0000313" key="5">
    <source>
        <dbReference type="Proteomes" id="UP000886857"/>
    </source>
</evidence>
<evidence type="ECO:0000256" key="3">
    <source>
        <dbReference type="ARBA" id="ARBA00022737"/>
    </source>
</evidence>
<comment type="caution">
    <text evidence="4">The sequence shown here is derived from an EMBL/GenBank/DDBJ whole genome shotgun (WGS) entry which is preliminary data.</text>
</comment>
<dbReference type="PANTHER" id="PTHR23416">
    <property type="entry name" value="SIALIC ACID SYNTHASE-RELATED"/>
    <property type="match status" value="1"/>
</dbReference>
<keyword evidence="2" id="KW-0808">Transferase</keyword>
<evidence type="ECO:0000256" key="2">
    <source>
        <dbReference type="ARBA" id="ARBA00022679"/>
    </source>
</evidence>
<dbReference type="PANTHER" id="PTHR23416:SF23">
    <property type="entry name" value="ACETYLTRANSFERASE C18B11.09C-RELATED"/>
    <property type="match status" value="1"/>
</dbReference>
<reference evidence="4" key="1">
    <citation type="submission" date="2020-10" db="EMBL/GenBank/DDBJ databases">
        <authorList>
            <person name="Gilroy R."/>
        </authorList>
    </citation>
    <scope>NUCLEOTIDE SEQUENCE</scope>
    <source>
        <strain evidence="4">10406</strain>
    </source>
</reference>
<dbReference type="AlphaFoldDB" id="A0A9D1N909"/>
<organism evidence="4 5">
    <name type="scientific">Candidatus Limadaptatus stercoripullorum</name>
    <dbReference type="NCBI Taxonomy" id="2840846"/>
    <lineage>
        <taxon>Bacteria</taxon>
        <taxon>Bacillati</taxon>
        <taxon>Bacillota</taxon>
        <taxon>Clostridia</taxon>
        <taxon>Eubacteriales</taxon>
        <taxon>Candidatus Limadaptatus</taxon>
    </lineage>
</organism>
<dbReference type="EMBL" id="DVOE01000018">
    <property type="protein sequence ID" value="HIU98489.1"/>
    <property type="molecule type" value="Genomic_DNA"/>
</dbReference>
<dbReference type="InterPro" id="IPR018357">
    <property type="entry name" value="Hexapep_transf_CS"/>
</dbReference>
<evidence type="ECO:0000256" key="1">
    <source>
        <dbReference type="ARBA" id="ARBA00007274"/>
    </source>
</evidence>
<dbReference type="Proteomes" id="UP000886857">
    <property type="component" value="Unassembled WGS sequence"/>
</dbReference>
<dbReference type="Pfam" id="PF00132">
    <property type="entry name" value="Hexapep"/>
    <property type="match status" value="1"/>
</dbReference>
<dbReference type="PROSITE" id="PS00101">
    <property type="entry name" value="HEXAPEP_TRANSFERASES"/>
    <property type="match status" value="1"/>
</dbReference>
<dbReference type="SUPFAM" id="SSF51161">
    <property type="entry name" value="Trimeric LpxA-like enzymes"/>
    <property type="match status" value="1"/>
</dbReference>
<dbReference type="GO" id="GO:0008374">
    <property type="term" value="F:O-acyltransferase activity"/>
    <property type="evidence" value="ECO:0007669"/>
    <property type="project" value="TreeGrafter"/>
</dbReference>
<evidence type="ECO:0000313" key="4">
    <source>
        <dbReference type="EMBL" id="HIU98489.1"/>
    </source>
</evidence>
<sequence length="188" mass="20081">MDITEYKALVAEEGCRLEAGSEVGRLMDEAAYAAQRVTARINNGSHTQEELCELFSELTGRAVDKSFKLFPPFYTDFGKNIKVGRNVFINSGCCFQDQGGIEIGDGTLIGHQVVIATLNHAPDPEKRGDMFPRPVKIGAKVWIGSHATLLPGVTVGEGAIVAAGAVVTRDVPPRSVVAGVPARVIKSM</sequence>
<dbReference type="InterPro" id="IPR001451">
    <property type="entry name" value="Hexapep"/>
</dbReference>
<reference evidence="4" key="2">
    <citation type="journal article" date="2021" name="PeerJ">
        <title>Extensive microbial diversity within the chicken gut microbiome revealed by metagenomics and culture.</title>
        <authorList>
            <person name="Gilroy R."/>
            <person name="Ravi A."/>
            <person name="Getino M."/>
            <person name="Pursley I."/>
            <person name="Horton D.L."/>
            <person name="Alikhan N.F."/>
            <person name="Baker D."/>
            <person name="Gharbi K."/>
            <person name="Hall N."/>
            <person name="Watson M."/>
            <person name="Adriaenssens E.M."/>
            <person name="Foster-Nyarko E."/>
            <person name="Jarju S."/>
            <person name="Secka A."/>
            <person name="Antonio M."/>
            <person name="Oren A."/>
            <person name="Chaudhuri R.R."/>
            <person name="La Ragione R."/>
            <person name="Hildebrand F."/>
            <person name="Pallen M.J."/>
        </authorList>
    </citation>
    <scope>NUCLEOTIDE SEQUENCE</scope>
    <source>
        <strain evidence="4">10406</strain>
    </source>
</reference>
<name>A0A9D1N909_9FIRM</name>
<dbReference type="Gene3D" id="2.160.10.10">
    <property type="entry name" value="Hexapeptide repeat proteins"/>
    <property type="match status" value="1"/>
</dbReference>
<accession>A0A9D1N909</accession>
<keyword evidence="3" id="KW-0677">Repeat</keyword>
<comment type="similarity">
    <text evidence="1">Belongs to the transferase hexapeptide repeat family.</text>
</comment>
<dbReference type="InterPro" id="IPR011004">
    <property type="entry name" value="Trimer_LpxA-like_sf"/>
</dbReference>
<protein>
    <submittedName>
        <fullName evidence="4">Sugar O-acetyltransferase</fullName>
    </submittedName>
</protein>
<proteinExistence type="inferred from homology"/>
<dbReference type="InterPro" id="IPR051159">
    <property type="entry name" value="Hexapeptide_acetyltransf"/>
</dbReference>
<gene>
    <name evidence="4" type="ORF">IAC73_01425</name>
</gene>